<comment type="caution">
    <text evidence="1">The sequence shown here is derived from an EMBL/GenBank/DDBJ whole genome shotgun (WGS) entry which is preliminary data.</text>
</comment>
<sequence>MAITKYGELKTAIARWMEREDLDDTIPDFISLAEMRICRELRARVNESRQTWTGYDSGAGLDVPADYLDALAFTCDDKPLTRIGEQKYQALLADGSYSGDPKYIARQLGHFFIYPAPDSDSIIGLTYYQDISGSLDADSDTNAVLTAAPDIYLFGALVEAESYMMNDSRVSLWEAKFQDQLKQLNSMADEEALSGSASIVCAAY</sequence>
<dbReference type="RefSeq" id="WP_252468216.1">
    <property type="nucleotide sequence ID" value="NZ_JALBWM010000053.1"/>
</dbReference>
<dbReference type="AlphaFoldDB" id="A0A9X2EMX9"/>
<organism evidence="1 2">
    <name type="scientific">Microbulbifer okhotskensis</name>
    <dbReference type="NCBI Taxonomy" id="2926617"/>
    <lineage>
        <taxon>Bacteria</taxon>
        <taxon>Pseudomonadati</taxon>
        <taxon>Pseudomonadota</taxon>
        <taxon>Gammaproteobacteria</taxon>
        <taxon>Cellvibrionales</taxon>
        <taxon>Microbulbiferaceae</taxon>
        <taxon>Microbulbifer</taxon>
    </lineage>
</organism>
<accession>A0A9X2EMX9</accession>
<evidence type="ECO:0000313" key="1">
    <source>
        <dbReference type="EMBL" id="MCO1335192.1"/>
    </source>
</evidence>
<proteinExistence type="predicted"/>
<dbReference type="Pfam" id="PF24175">
    <property type="entry name" value="SU10_adaptor"/>
    <property type="match status" value="1"/>
</dbReference>
<gene>
    <name evidence="1" type="ORF">MO867_12700</name>
</gene>
<keyword evidence="2" id="KW-1185">Reference proteome</keyword>
<reference evidence="1" key="1">
    <citation type="journal article" date="2022" name="Arch. Microbiol.">
        <title>Microbulbifer okhotskensis sp. nov., isolated from a deep bottom sediment of the Okhotsk Sea.</title>
        <authorList>
            <person name="Romanenko L."/>
            <person name="Kurilenko V."/>
            <person name="Otstavnykh N."/>
            <person name="Velansky P."/>
            <person name="Isaeva M."/>
            <person name="Mikhailov V."/>
        </authorList>
    </citation>
    <scope>NUCLEOTIDE SEQUENCE</scope>
    <source>
        <strain evidence="1">OS29</strain>
    </source>
</reference>
<dbReference type="EMBL" id="JALBWM010000053">
    <property type="protein sequence ID" value="MCO1335192.1"/>
    <property type="molecule type" value="Genomic_DNA"/>
</dbReference>
<evidence type="ECO:0000313" key="2">
    <source>
        <dbReference type="Proteomes" id="UP001139028"/>
    </source>
</evidence>
<protein>
    <submittedName>
        <fullName evidence="1">Uncharacterized protein</fullName>
    </submittedName>
</protein>
<name>A0A9X2EMX9_9GAMM</name>
<dbReference type="Proteomes" id="UP001139028">
    <property type="component" value="Unassembled WGS sequence"/>
</dbReference>
<dbReference type="InterPro" id="IPR056209">
    <property type="entry name" value="SU10_adaptor"/>
</dbReference>